<dbReference type="KEGG" id="stab:STABA_v1c08230"/>
<dbReference type="PANTHER" id="PTHR13246:SF1">
    <property type="entry name" value="CYTOSOLIC ENDO-BETA-N-ACETYLGLUCOSAMINIDASE"/>
    <property type="match status" value="1"/>
</dbReference>
<dbReference type="InterPro" id="IPR032979">
    <property type="entry name" value="ENGase"/>
</dbReference>
<name>A0A6I6CD07_9MOLU</name>
<dbReference type="RefSeq" id="WP_156006874.1">
    <property type="nucleotide sequence ID" value="NZ_CP046276.1"/>
</dbReference>
<proteinExistence type="predicted"/>
<dbReference type="GO" id="GO:0005829">
    <property type="term" value="C:cytosol"/>
    <property type="evidence" value="ECO:0007669"/>
    <property type="project" value="UniProtKB-SubCell"/>
</dbReference>
<accession>A0A6I6CD07</accession>
<evidence type="ECO:0000259" key="1">
    <source>
        <dbReference type="Pfam" id="PF03644"/>
    </source>
</evidence>
<protein>
    <submittedName>
        <fullName evidence="2">Endo-beta-N-acetylglucosaminidase</fullName>
    </submittedName>
</protein>
<dbReference type="Proteomes" id="UP000424468">
    <property type="component" value="Chromosome"/>
</dbReference>
<dbReference type="PANTHER" id="PTHR13246">
    <property type="entry name" value="ENDO BETA N-ACETYLGLUCOSAMINIDASE"/>
    <property type="match status" value="1"/>
</dbReference>
<evidence type="ECO:0000313" key="2">
    <source>
        <dbReference type="EMBL" id="QGS52178.1"/>
    </source>
</evidence>
<dbReference type="InterPro" id="IPR005201">
    <property type="entry name" value="TIM_ENGase"/>
</dbReference>
<gene>
    <name evidence="2" type="ORF">STABA_v1c08230</name>
</gene>
<reference evidence="2 3" key="1">
    <citation type="submission" date="2019-11" db="EMBL/GenBank/DDBJ databases">
        <title>Complete genome sequence of Spiroplasma tabanidicola TAUS-1 (DSM 22603).</title>
        <authorList>
            <person name="Huang C.-T."/>
            <person name="Lin Y.-C."/>
            <person name="Kuo C.-H."/>
        </authorList>
    </citation>
    <scope>NUCLEOTIDE SEQUENCE [LARGE SCALE GENOMIC DNA]</scope>
    <source>
        <strain evidence="2 3">TAUS-1</strain>
    </source>
</reference>
<dbReference type="Pfam" id="PF03644">
    <property type="entry name" value="Glyco_hydro_85"/>
    <property type="match status" value="1"/>
</dbReference>
<keyword evidence="3" id="KW-1185">Reference proteome</keyword>
<dbReference type="Gene3D" id="2.60.120.260">
    <property type="entry name" value="Galactose-binding domain-like"/>
    <property type="match status" value="1"/>
</dbReference>
<evidence type="ECO:0000313" key="3">
    <source>
        <dbReference type="Proteomes" id="UP000424468"/>
    </source>
</evidence>
<dbReference type="OrthoDB" id="1089471at2"/>
<feature type="domain" description="Cytosolic endo-beta-N-acetylglucosaminidase TIM barrel" evidence="1">
    <location>
        <begin position="205"/>
        <end position="347"/>
    </location>
</feature>
<dbReference type="GO" id="GO:0033925">
    <property type="term" value="F:mannosyl-glycoprotein endo-beta-N-acetylglucosaminidase activity"/>
    <property type="evidence" value="ECO:0007669"/>
    <property type="project" value="InterPro"/>
</dbReference>
<dbReference type="AlphaFoldDB" id="A0A6I6CD07"/>
<sequence>MKKLLNAMLLLSIPSTFITQVVSCKVKEDINSFLNGFSNFQWSNQENGDGIEYDPYDINYQIDSSQSNMNDLGSINPDNYKTYLDYENFSTGFKWPKDIEKQVSTGVPLNKGFMPNGNVASDFGIKSPAQYYRRLNELLNFDPQKDMDAKYAKSNFDIRDREFVAAKTTDSQDDRVNFNLLSYNSQGPSTNRNTIVGSKNPFETTQLNWQFNNVFVGWSGSWYEGPIIPPPADNIESAHKQGAKIYGNIFLDGFHGLTKEMLQGFLKKDEQGNFLIVDKLIEIANYFGFDGWFINNEANGFAADGTILNTNDMLKIVQEFNRKTSLSEDKKIRDLNIIYYQSWANLEYDETSESYTNYNFAKFSKSGYKDNNINKLTSLQLDFGHSPGSYDRFLRENPDYKSSDIYTIIDGGYNVFIHGTYNYKNLIYPFNLNGSEAYDKTRPSSFSGFYDGGSAKFAEAVDNILGKEKKGTIGRYLLKNQINALYNDIIYSGTNMFISNSDKGLNGSEYGEKVRSLSNFASEAISVDPRIHWNNKPKQNVDMIEKIFNYNSNASKTNTSSLGIGSFVREKTVFIDKNIENSFLKTNFSTGGGVNFVEDQNTVFKNYPWLNRRLTDILPTYKWRIFDTKSPDTALPIDEIAGGYDYYDIYNKGNSIVIGSGFDQEGKILPATWDTNKTYGWDIIGTNIKKDNNTLSLVYKDNAPVESKSDVNIRLTFADSEGKPIYQDESKVYKTEKIENLSNDWKRITINLAEENLGLNENKVLARIGLNIKPKSEKFKFNVGELNVQSNNFVTNQQEKNFRIFNPKSEYVIYRNYEDQVKNSIRFNWEVSDENLVDYYQIYVFKDNKWFRIGETSQTAYYLKDLLSDNGIEIGMRPVYKSTGKKGDIYKFKINL</sequence>
<dbReference type="EMBL" id="CP046276">
    <property type="protein sequence ID" value="QGS52178.1"/>
    <property type="molecule type" value="Genomic_DNA"/>
</dbReference>
<dbReference type="Gene3D" id="3.20.20.80">
    <property type="entry name" value="Glycosidases"/>
    <property type="match status" value="1"/>
</dbReference>
<organism evidence="2 3">
    <name type="scientific">Spiroplasma tabanidicola</name>
    <dbReference type="NCBI Taxonomy" id="324079"/>
    <lineage>
        <taxon>Bacteria</taxon>
        <taxon>Bacillati</taxon>
        <taxon>Mycoplasmatota</taxon>
        <taxon>Mollicutes</taxon>
        <taxon>Entomoplasmatales</taxon>
        <taxon>Spiroplasmataceae</taxon>
        <taxon>Spiroplasma</taxon>
    </lineage>
</organism>